<evidence type="ECO:0000256" key="2">
    <source>
        <dbReference type="ARBA" id="ARBA00009464"/>
    </source>
</evidence>
<comment type="similarity">
    <text evidence="2">Belongs to the PdxA family. PdxA2 subfamily.</text>
</comment>
<dbReference type="InterPro" id="IPR005255">
    <property type="entry name" value="PdxA_fam"/>
</dbReference>
<sequence length="299" mass="32505">MDYYLNKHPELNLSLNVISKPAQGAYTYGTVDLIDLGVVDMANFEIGKVSKVGGDAAFQYVKKVIELALAKEVDATVTNPLNKEAMNSAGHHYAGHTEIYADLTNTEKYTMMLADGNLRVVHVSTHVSLREACDRATKERVLDVIRIANQACKDLGIENPRVAVAGLNPHCGENGLFGREEIEEIDPAVESARAEGINAEGSLPPDTLFSKANGGMYDIVVAMYHDQGHIPLKLLGFVYDQSKGDWKAVEGVNITLGLPIIRASVDHGTAFDPAGEWTASELSLENAIDYAIRLADHKK</sequence>
<organism evidence="6 7">
    <name type="scientific">Streptococcus sobrinus</name>
    <dbReference type="NCBI Taxonomy" id="1310"/>
    <lineage>
        <taxon>Bacteria</taxon>
        <taxon>Bacillati</taxon>
        <taxon>Bacillota</taxon>
        <taxon>Bacilli</taxon>
        <taxon>Lactobacillales</taxon>
        <taxon>Streptococcaceae</taxon>
        <taxon>Streptococcus</taxon>
    </lineage>
</organism>
<evidence type="ECO:0000256" key="1">
    <source>
        <dbReference type="ARBA" id="ARBA00001968"/>
    </source>
</evidence>
<dbReference type="Proteomes" id="UP000245369">
    <property type="component" value="Chromosome"/>
</dbReference>
<gene>
    <name evidence="6" type="primary">pdxA</name>
    <name evidence="6" type="ORF">DK182_07195</name>
</gene>
<dbReference type="Gene3D" id="3.40.718.10">
    <property type="entry name" value="Isopropylmalate Dehydrogenase"/>
    <property type="match status" value="1"/>
</dbReference>
<keyword evidence="5" id="KW-0520">NAD</keyword>
<evidence type="ECO:0000256" key="4">
    <source>
        <dbReference type="ARBA" id="ARBA00023002"/>
    </source>
</evidence>
<evidence type="ECO:0000313" key="7">
    <source>
        <dbReference type="Proteomes" id="UP000245369"/>
    </source>
</evidence>
<dbReference type="SUPFAM" id="SSF53659">
    <property type="entry name" value="Isocitrate/Isopropylmalate dehydrogenase-like"/>
    <property type="match status" value="1"/>
</dbReference>
<dbReference type="EMBL" id="CP029490">
    <property type="protein sequence ID" value="AWN21142.1"/>
    <property type="molecule type" value="Genomic_DNA"/>
</dbReference>
<evidence type="ECO:0000256" key="5">
    <source>
        <dbReference type="ARBA" id="ARBA00023027"/>
    </source>
</evidence>
<dbReference type="Pfam" id="PF04166">
    <property type="entry name" value="PdxA"/>
    <property type="match status" value="1"/>
</dbReference>
<keyword evidence="3" id="KW-0479">Metal-binding</keyword>
<keyword evidence="7" id="KW-1185">Reference proteome</keyword>
<reference evidence="6 7" key="1">
    <citation type="submission" date="2018-05" db="EMBL/GenBank/DDBJ databases">
        <title>Complete genome sequences of Streptococcus sobrinus.</title>
        <authorList>
            <person name="Sales M."/>
            <person name="Jensen P.A."/>
        </authorList>
    </citation>
    <scope>NUCLEOTIDE SEQUENCE [LARGE SCALE GENOMIC DNA]</scope>
    <source>
        <strain evidence="6 7">SL1</strain>
    </source>
</reference>
<dbReference type="PANTHER" id="PTHR30004:SF6">
    <property type="entry name" value="D-THREONATE 4-PHOSPHATE DEHYDROGENASE"/>
    <property type="match status" value="1"/>
</dbReference>
<name>A0ABM6W5W4_9STRE</name>
<keyword evidence="4" id="KW-0560">Oxidoreductase</keyword>
<comment type="cofactor">
    <cofactor evidence="1">
        <name>a divalent metal cation</name>
        <dbReference type="ChEBI" id="CHEBI:60240"/>
    </cofactor>
</comment>
<accession>A0ABM6W5W4</accession>
<dbReference type="PANTHER" id="PTHR30004">
    <property type="entry name" value="4-HYDROXYTHREONINE-4-PHOSPHATE DEHYDROGENASE"/>
    <property type="match status" value="1"/>
</dbReference>
<evidence type="ECO:0000313" key="6">
    <source>
        <dbReference type="EMBL" id="AWN21142.1"/>
    </source>
</evidence>
<proteinExistence type="inferred from homology"/>
<dbReference type="NCBIfam" id="TIGR00557">
    <property type="entry name" value="pdxA"/>
    <property type="match status" value="1"/>
</dbReference>
<protein>
    <submittedName>
        <fullName evidence="6">4-hydroxythreonine-4-phosphate dehydrogenase PdxA</fullName>
    </submittedName>
</protein>
<evidence type="ECO:0000256" key="3">
    <source>
        <dbReference type="ARBA" id="ARBA00022723"/>
    </source>
</evidence>